<dbReference type="EMBL" id="OGTP01000025">
    <property type="protein sequence ID" value="SPB18005.1"/>
    <property type="molecule type" value="Genomic_DNA"/>
</dbReference>
<accession>A0A2U3ICR0</accession>
<keyword evidence="2" id="KW-0449">Lipoprotein</keyword>
<comment type="subcellular location">
    <subcellularLocation>
        <location evidence="2">Cell membrane</location>
        <topology evidence="2">Lipid-anchor</topology>
    </subcellularLocation>
</comment>
<keyword evidence="4" id="KW-1185">Reference proteome</keyword>
<keyword evidence="2" id="KW-0732">Signal</keyword>
<evidence type="ECO:0000256" key="1">
    <source>
        <dbReference type="ARBA" id="ARBA00007613"/>
    </source>
</evidence>
<proteinExistence type="inferred from homology"/>
<feature type="chain" id="PRO_5015375662" evidence="2">
    <location>
        <begin position="25"/>
        <end position="457"/>
    </location>
</feature>
<keyword evidence="2" id="KW-0472">Membrane</keyword>
<dbReference type="InterPro" id="IPR003423">
    <property type="entry name" value="OMP_efflux"/>
</dbReference>
<dbReference type="NCBIfam" id="TIGR01845">
    <property type="entry name" value="outer_NodT"/>
    <property type="match status" value="1"/>
</dbReference>
<dbReference type="RefSeq" id="WP_106857468.1">
    <property type="nucleotide sequence ID" value="NZ_OGTP01000025.1"/>
</dbReference>
<dbReference type="PANTHER" id="PTHR30203:SF33">
    <property type="entry name" value="BLR4455 PROTEIN"/>
    <property type="match status" value="1"/>
</dbReference>
<dbReference type="SUPFAM" id="SSF56954">
    <property type="entry name" value="Outer membrane efflux proteins (OEP)"/>
    <property type="match status" value="1"/>
</dbReference>
<protein>
    <submittedName>
        <fullName evidence="3">Multidrug transporter</fullName>
    </submittedName>
</protein>
<reference evidence="4" key="1">
    <citation type="submission" date="2018-01" db="EMBL/GenBank/DDBJ databases">
        <authorList>
            <person name="Peeters C."/>
        </authorList>
    </citation>
    <scope>NUCLEOTIDE SEQUENCE [LARGE SCALE GENOMIC DNA]</scope>
</reference>
<comment type="similarity">
    <text evidence="1 2">Belongs to the outer membrane factor (OMF) (TC 1.B.17) family.</text>
</comment>
<sequence length="457" mass="48082">MKRLLVLALVVALGGCLSNPPPPAPDVAVPATYRYAPDASSGDSVTADWWRRFGSDELDRLVAQASAGNYDVAAAIARVKQARANARIAGAARFPNVSGFADASRQGGFMVNDELPSGSAFDAGLSASYEIDFWGKNRATSDAAIARVRASESDRATVQVTLTADVANAWLQTVALREREVIAARNLDTARSILRNVESQYRAGFVTALDAAQQRTLVASQQRAMAALHQQGNDSEASLATLLGVPSSGFAVSTHSLDSLRAPAVDTGLPSSLLVRRPDVASSEAQLAAAHADVAAARAAMFPTVTLTASVGTGGDRIQRIFENPLYTVAGGLTAPIFNAGALAAGRDLALAQQEELLAAYRQSIVAAFSDVERALNASAGADAQTQAQDDELREARRTLELAQSRYRAGAETALTVLDAQRTLYAAEDEHVQLHLARLQAAVSTYRALGGGWRAVP</sequence>
<dbReference type="GO" id="GO:0005886">
    <property type="term" value="C:plasma membrane"/>
    <property type="evidence" value="ECO:0007669"/>
    <property type="project" value="UniProtKB-SubCell"/>
</dbReference>
<dbReference type="Gene3D" id="2.20.200.10">
    <property type="entry name" value="Outer membrane efflux proteins (OEP)"/>
    <property type="match status" value="1"/>
</dbReference>
<keyword evidence="2" id="KW-0812">Transmembrane</keyword>
<organism evidence="3 4">
    <name type="scientific">Caballeronia novacaledonica</name>
    <dbReference type="NCBI Taxonomy" id="1544861"/>
    <lineage>
        <taxon>Bacteria</taxon>
        <taxon>Pseudomonadati</taxon>
        <taxon>Pseudomonadota</taxon>
        <taxon>Betaproteobacteria</taxon>
        <taxon>Burkholderiales</taxon>
        <taxon>Burkholderiaceae</taxon>
        <taxon>Caballeronia</taxon>
    </lineage>
</organism>
<dbReference type="AlphaFoldDB" id="A0A2U3ICR0"/>
<dbReference type="OrthoDB" id="9770517at2"/>
<evidence type="ECO:0000313" key="4">
    <source>
        <dbReference type="Proteomes" id="UP000238169"/>
    </source>
</evidence>
<feature type="signal peptide" evidence="2">
    <location>
        <begin position="1"/>
        <end position="24"/>
    </location>
</feature>
<dbReference type="Proteomes" id="UP000238169">
    <property type="component" value="Unassembled WGS sequence"/>
</dbReference>
<evidence type="ECO:0000256" key="2">
    <source>
        <dbReference type="RuleBase" id="RU362097"/>
    </source>
</evidence>
<dbReference type="GO" id="GO:0015562">
    <property type="term" value="F:efflux transmembrane transporter activity"/>
    <property type="evidence" value="ECO:0007669"/>
    <property type="project" value="InterPro"/>
</dbReference>
<dbReference type="InterPro" id="IPR010131">
    <property type="entry name" value="MdtP/NodT-like"/>
</dbReference>
<evidence type="ECO:0000313" key="3">
    <source>
        <dbReference type="EMBL" id="SPB18005.1"/>
    </source>
</evidence>
<keyword evidence="2" id="KW-1134">Transmembrane beta strand</keyword>
<dbReference type="Gene3D" id="1.20.1600.10">
    <property type="entry name" value="Outer membrane efflux proteins (OEP)"/>
    <property type="match status" value="1"/>
</dbReference>
<dbReference type="PROSITE" id="PS51257">
    <property type="entry name" value="PROKAR_LIPOPROTEIN"/>
    <property type="match status" value="1"/>
</dbReference>
<gene>
    <name evidence="3" type="ORF">NOV72_05204</name>
</gene>
<dbReference type="PANTHER" id="PTHR30203">
    <property type="entry name" value="OUTER MEMBRANE CATION EFFLUX PROTEIN"/>
    <property type="match status" value="1"/>
</dbReference>
<name>A0A2U3ICR0_9BURK</name>
<keyword evidence="2" id="KW-0564">Palmitate</keyword>
<dbReference type="Pfam" id="PF02321">
    <property type="entry name" value="OEP"/>
    <property type="match status" value="2"/>
</dbReference>